<organism evidence="3 4">
    <name type="scientific">Thalassovita gelatinovora</name>
    <name type="common">Thalassobius gelatinovorus</name>
    <dbReference type="NCBI Taxonomy" id="53501"/>
    <lineage>
        <taxon>Bacteria</taxon>
        <taxon>Pseudomonadati</taxon>
        <taxon>Pseudomonadota</taxon>
        <taxon>Alphaproteobacteria</taxon>
        <taxon>Rhodobacterales</taxon>
        <taxon>Roseobacteraceae</taxon>
        <taxon>Thalassovita</taxon>
    </lineage>
</organism>
<dbReference type="STRING" id="53501.SAMN04488043_10789"/>
<feature type="signal peptide" evidence="1">
    <location>
        <begin position="1"/>
        <end position="23"/>
    </location>
</feature>
<gene>
    <name evidence="3" type="ORF">TG4357_00587</name>
</gene>
<sequence length="251" mass="27722">MNAARVIPVLAVALSLFGSVAGAVDCQDMEFDGQSYTICETDSAREDLRLFLRDDQDQILGQFSRVDATLEQSGETLIFAMNAGMYHFDRQPVGHYLENGIRQKPVIEGASPGNFGLLPNGVFCIGDRVARVYETHRYLADRPDCRFATQSGPMLVIDGALHPRFLIDSTSRFIRNGVGTSDSGDRVVFAISNERVTFHDFGRLFRDGLKLPQALYFDGKVSRLYAPALQRHDPGLPLGPIVGIVVPKQTE</sequence>
<evidence type="ECO:0000256" key="1">
    <source>
        <dbReference type="SAM" id="SignalP"/>
    </source>
</evidence>
<evidence type="ECO:0000313" key="4">
    <source>
        <dbReference type="Proteomes" id="UP000051587"/>
    </source>
</evidence>
<dbReference type="OrthoDB" id="5515706at2"/>
<feature type="chain" id="PRO_5006062318" description="Phosphodiester glycosidase domain-containing protein" evidence="1">
    <location>
        <begin position="24"/>
        <end position="251"/>
    </location>
</feature>
<reference evidence="3 4" key="1">
    <citation type="submission" date="2015-09" db="EMBL/GenBank/DDBJ databases">
        <authorList>
            <consortium name="Swine Surveillance"/>
        </authorList>
    </citation>
    <scope>NUCLEOTIDE SEQUENCE [LARGE SCALE GENOMIC DNA]</scope>
    <source>
        <strain evidence="3 4">CECT 4357</strain>
    </source>
</reference>
<protein>
    <recommendedName>
        <fullName evidence="2">Phosphodiester glycosidase domain-containing protein</fullName>
    </recommendedName>
</protein>
<name>A0A0P1F673_THAGE</name>
<dbReference type="Proteomes" id="UP000051587">
    <property type="component" value="Unassembled WGS sequence"/>
</dbReference>
<dbReference type="Pfam" id="PF09992">
    <property type="entry name" value="NAGPA"/>
    <property type="match status" value="1"/>
</dbReference>
<proteinExistence type="predicted"/>
<keyword evidence="4" id="KW-1185">Reference proteome</keyword>
<evidence type="ECO:0000313" key="3">
    <source>
        <dbReference type="EMBL" id="CUH63296.1"/>
    </source>
</evidence>
<feature type="domain" description="Phosphodiester glycosidase" evidence="2">
    <location>
        <begin position="76"/>
        <end position="222"/>
    </location>
</feature>
<dbReference type="RefSeq" id="WP_058261381.1">
    <property type="nucleotide sequence ID" value="NZ_CP051181.1"/>
</dbReference>
<dbReference type="AlphaFoldDB" id="A0A0P1F673"/>
<dbReference type="EMBL" id="CYSA01000007">
    <property type="protein sequence ID" value="CUH63296.1"/>
    <property type="molecule type" value="Genomic_DNA"/>
</dbReference>
<dbReference type="InterPro" id="IPR018711">
    <property type="entry name" value="NAGPA"/>
</dbReference>
<keyword evidence="1" id="KW-0732">Signal</keyword>
<accession>A0A0P1F673</accession>
<evidence type="ECO:0000259" key="2">
    <source>
        <dbReference type="Pfam" id="PF09992"/>
    </source>
</evidence>